<dbReference type="PANTHER" id="PTHR23514:SF13">
    <property type="entry name" value="INNER MEMBRANE PROTEIN YBJJ"/>
    <property type="match status" value="1"/>
</dbReference>
<feature type="transmembrane region" description="Helical" evidence="5">
    <location>
        <begin position="373"/>
        <end position="392"/>
    </location>
</feature>
<dbReference type="GO" id="GO:0022857">
    <property type="term" value="F:transmembrane transporter activity"/>
    <property type="evidence" value="ECO:0007669"/>
    <property type="project" value="InterPro"/>
</dbReference>
<feature type="transmembrane region" description="Helical" evidence="5">
    <location>
        <begin position="202"/>
        <end position="224"/>
    </location>
</feature>
<feature type="transmembrane region" description="Helical" evidence="5">
    <location>
        <begin position="230"/>
        <end position="249"/>
    </location>
</feature>
<dbReference type="OrthoDB" id="151222at2"/>
<protein>
    <submittedName>
        <fullName evidence="7">MFS transporter</fullName>
    </submittedName>
</protein>
<keyword evidence="3 5" id="KW-1133">Transmembrane helix</keyword>
<keyword evidence="4 5" id="KW-0472">Membrane</keyword>
<dbReference type="SUPFAM" id="SSF103473">
    <property type="entry name" value="MFS general substrate transporter"/>
    <property type="match status" value="1"/>
</dbReference>
<comment type="caution">
    <text evidence="7">The sequence shown here is derived from an EMBL/GenBank/DDBJ whole genome shotgun (WGS) entry which is preliminary data.</text>
</comment>
<feature type="transmembrane region" description="Helical" evidence="5">
    <location>
        <begin position="434"/>
        <end position="455"/>
    </location>
</feature>
<feature type="transmembrane region" description="Helical" evidence="5">
    <location>
        <begin position="279"/>
        <end position="296"/>
    </location>
</feature>
<dbReference type="Gene3D" id="1.20.1250.20">
    <property type="entry name" value="MFS general substrate transporter like domains"/>
    <property type="match status" value="2"/>
</dbReference>
<feature type="transmembrane region" description="Helical" evidence="5">
    <location>
        <begin position="316"/>
        <end position="336"/>
    </location>
</feature>
<dbReference type="PROSITE" id="PS50850">
    <property type="entry name" value="MFS"/>
    <property type="match status" value="1"/>
</dbReference>
<feature type="transmembrane region" description="Helical" evidence="5">
    <location>
        <begin position="163"/>
        <end position="181"/>
    </location>
</feature>
<keyword evidence="8" id="KW-1185">Reference proteome</keyword>
<dbReference type="InterPro" id="IPR020846">
    <property type="entry name" value="MFS_dom"/>
</dbReference>
<evidence type="ECO:0000259" key="6">
    <source>
        <dbReference type="PROSITE" id="PS50850"/>
    </source>
</evidence>
<dbReference type="PANTHER" id="PTHR23514">
    <property type="entry name" value="BYPASS OF STOP CODON PROTEIN 6"/>
    <property type="match status" value="1"/>
</dbReference>
<sequence>MVARPSSLPVTRQIASIARASACSRTPSVLVCRRTAAPPSSPRPAWVRSTANDSRKLLVTKTKLSQPAPDVRRARIAVAVLFLTNGALFANVVPRYPGIKDALSLDNAAYGLGIAAFPAGAILAGLAAATIIRRLGSARAAVFGTILTAIGTVLVGFSPSFPLFAAALFFAGAMDSITDVGQNTHGLRVQRRFGRSIINSFHAVWSVGAVLGGGMAAGAIALGLPPAVHLSISGTLFAVVSVVALRYCLPGKDEDAGLTANPVGTETTSTLRSALSPRLIIMVAALVVIAIAGTLVEDAGSTWAAVYLGNNLGAPAAIAATGFIALVGAQFIGRLLGDGLVDRFGQRAVARAGGLITAVGMGTALLFPTIPGTIAGFAAAGFGVATLVPAAMQQADELPGLRAGTGVTVVSWLMRLGFLVSPPLVGLIADNSSLRFGLLVVPIAGLLAFALAGVLTNTRKSSGTA</sequence>
<dbReference type="GO" id="GO:0005886">
    <property type="term" value="C:plasma membrane"/>
    <property type="evidence" value="ECO:0007669"/>
    <property type="project" value="UniProtKB-SubCell"/>
</dbReference>
<reference evidence="7 8" key="1">
    <citation type="submission" date="2018-10" db="EMBL/GenBank/DDBJ databases">
        <authorList>
            <person name="Li J."/>
        </authorList>
    </citation>
    <scope>NUCLEOTIDE SEQUENCE [LARGE SCALE GENOMIC DNA]</scope>
    <source>
        <strain evidence="7 8">IF 016277</strain>
    </source>
</reference>
<dbReference type="InterPro" id="IPR051788">
    <property type="entry name" value="MFS_Transporter"/>
</dbReference>
<name>A0A3L7A362_9MICO</name>
<evidence type="ECO:0000256" key="4">
    <source>
        <dbReference type="ARBA" id="ARBA00023136"/>
    </source>
</evidence>
<evidence type="ECO:0000256" key="3">
    <source>
        <dbReference type="ARBA" id="ARBA00022989"/>
    </source>
</evidence>
<organism evidence="7 8">
    <name type="scientific">Mycetocola tolaasinivorans</name>
    <dbReference type="NCBI Taxonomy" id="76635"/>
    <lineage>
        <taxon>Bacteria</taxon>
        <taxon>Bacillati</taxon>
        <taxon>Actinomycetota</taxon>
        <taxon>Actinomycetes</taxon>
        <taxon>Micrococcales</taxon>
        <taxon>Microbacteriaceae</taxon>
        <taxon>Mycetocola</taxon>
    </lineage>
</organism>
<feature type="transmembrane region" description="Helical" evidence="5">
    <location>
        <begin position="404"/>
        <end position="428"/>
    </location>
</feature>
<dbReference type="InterPro" id="IPR036259">
    <property type="entry name" value="MFS_trans_sf"/>
</dbReference>
<feature type="transmembrane region" description="Helical" evidence="5">
    <location>
        <begin position="140"/>
        <end position="157"/>
    </location>
</feature>
<keyword evidence="2 5" id="KW-0812">Transmembrane</keyword>
<evidence type="ECO:0000313" key="7">
    <source>
        <dbReference type="EMBL" id="RLP74773.1"/>
    </source>
</evidence>
<feature type="transmembrane region" description="Helical" evidence="5">
    <location>
        <begin position="76"/>
        <end position="96"/>
    </location>
</feature>
<proteinExistence type="predicted"/>
<dbReference type="Proteomes" id="UP000272503">
    <property type="component" value="Unassembled WGS sequence"/>
</dbReference>
<evidence type="ECO:0000256" key="2">
    <source>
        <dbReference type="ARBA" id="ARBA00022692"/>
    </source>
</evidence>
<dbReference type="Pfam" id="PF07690">
    <property type="entry name" value="MFS_1"/>
    <property type="match status" value="1"/>
</dbReference>
<dbReference type="EMBL" id="RCUX01000009">
    <property type="protein sequence ID" value="RLP74773.1"/>
    <property type="molecule type" value="Genomic_DNA"/>
</dbReference>
<comment type="subcellular location">
    <subcellularLocation>
        <location evidence="1">Cell membrane</location>
        <topology evidence="1">Multi-pass membrane protein</topology>
    </subcellularLocation>
</comment>
<feature type="transmembrane region" description="Helical" evidence="5">
    <location>
        <begin position="348"/>
        <end position="367"/>
    </location>
</feature>
<evidence type="ECO:0000313" key="8">
    <source>
        <dbReference type="Proteomes" id="UP000272503"/>
    </source>
</evidence>
<accession>A0A3L7A362</accession>
<feature type="transmembrane region" description="Helical" evidence="5">
    <location>
        <begin position="108"/>
        <end position="128"/>
    </location>
</feature>
<evidence type="ECO:0000256" key="5">
    <source>
        <dbReference type="SAM" id="Phobius"/>
    </source>
</evidence>
<dbReference type="InterPro" id="IPR011701">
    <property type="entry name" value="MFS"/>
</dbReference>
<dbReference type="CDD" id="cd17393">
    <property type="entry name" value="MFS_MosC_like"/>
    <property type="match status" value="1"/>
</dbReference>
<gene>
    <name evidence="7" type="ORF">D9V32_12090</name>
</gene>
<feature type="domain" description="Major facilitator superfamily (MFS) profile" evidence="6">
    <location>
        <begin position="74"/>
        <end position="460"/>
    </location>
</feature>
<dbReference type="AlphaFoldDB" id="A0A3L7A362"/>
<evidence type="ECO:0000256" key="1">
    <source>
        <dbReference type="ARBA" id="ARBA00004651"/>
    </source>
</evidence>